<comment type="caution">
    <text evidence="1">The sequence shown here is derived from an EMBL/GenBank/DDBJ whole genome shotgun (WGS) entry which is preliminary data.</text>
</comment>
<accession>A0ACB8UH66</accession>
<organism evidence="1 2">
    <name type="scientific">Irpex rosettiformis</name>
    <dbReference type="NCBI Taxonomy" id="378272"/>
    <lineage>
        <taxon>Eukaryota</taxon>
        <taxon>Fungi</taxon>
        <taxon>Dikarya</taxon>
        <taxon>Basidiomycota</taxon>
        <taxon>Agaricomycotina</taxon>
        <taxon>Agaricomycetes</taxon>
        <taxon>Polyporales</taxon>
        <taxon>Irpicaceae</taxon>
        <taxon>Irpex</taxon>
    </lineage>
</organism>
<evidence type="ECO:0000313" key="1">
    <source>
        <dbReference type="EMBL" id="KAI0093524.1"/>
    </source>
</evidence>
<reference evidence="1" key="1">
    <citation type="journal article" date="2021" name="Environ. Microbiol.">
        <title>Gene family expansions and transcriptome signatures uncover fungal adaptations to wood decay.</title>
        <authorList>
            <person name="Hage H."/>
            <person name="Miyauchi S."/>
            <person name="Viragh M."/>
            <person name="Drula E."/>
            <person name="Min B."/>
            <person name="Chaduli D."/>
            <person name="Navarro D."/>
            <person name="Favel A."/>
            <person name="Norest M."/>
            <person name="Lesage-Meessen L."/>
            <person name="Balint B."/>
            <person name="Merenyi Z."/>
            <person name="de Eugenio L."/>
            <person name="Morin E."/>
            <person name="Martinez A.T."/>
            <person name="Baldrian P."/>
            <person name="Stursova M."/>
            <person name="Martinez M.J."/>
            <person name="Novotny C."/>
            <person name="Magnuson J.K."/>
            <person name="Spatafora J.W."/>
            <person name="Maurice S."/>
            <person name="Pangilinan J."/>
            <person name="Andreopoulos W."/>
            <person name="LaButti K."/>
            <person name="Hundley H."/>
            <person name="Na H."/>
            <person name="Kuo A."/>
            <person name="Barry K."/>
            <person name="Lipzen A."/>
            <person name="Henrissat B."/>
            <person name="Riley R."/>
            <person name="Ahrendt S."/>
            <person name="Nagy L.G."/>
            <person name="Grigoriev I.V."/>
            <person name="Martin F."/>
            <person name="Rosso M.N."/>
        </authorList>
    </citation>
    <scope>NUCLEOTIDE SEQUENCE</scope>
    <source>
        <strain evidence="1">CBS 384.51</strain>
    </source>
</reference>
<protein>
    <submittedName>
        <fullName evidence="1">Uncharacterized protein</fullName>
    </submittedName>
</protein>
<keyword evidence="2" id="KW-1185">Reference proteome</keyword>
<name>A0ACB8UH66_9APHY</name>
<gene>
    <name evidence="1" type="ORF">BDY19DRAFT_256611</name>
</gene>
<proteinExistence type="predicted"/>
<evidence type="ECO:0000313" key="2">
    <source>
        <dbReference type="Proteomes" id="UP001055072"/>
    </source>
</evidence>
<dbReference type="Proteomes" id="UP001055072">
    <property type="component" value="Unassembled WGS sequence"/>
</dbReference>
<dbReference type="EMBL" id="MU274901">
    <property type="protein sequence ID" value="KAI0093524.1"/>
    <property type="molecule type" value="Genomic_DNA"/>
</dbReference>
<sequence>MIEDHRFGDVLELSDVVHDTTINDQDDLLGSDDLPDERTIHDLTGSSPDTTTYPNPSDASFSSFEREFAHLLQQDALDSPEPLLHESTRRRPQPIKTVQPPDAEDPSSVQPALDLNLGLVAFLQAARAQAEQEERAAEQLAAQDPELMRRRREEEREKKTTRAAPAFHFLNADPSASTQRTANDSLRRSSIASQGSEYMFHAGPSSPDKDDRSRTGPPSTNVSQPGPALLLTTDVEVPDLGDILHDFPDFEQLPEEEDSVTAEPGVVSRPPDAPSDPQGKVALQSVYEDVRPFDNASCQLVWSSLPETPREKENKDKKKGKERPERLERRPEGPQQHICEECNKTFTRKSDVARHMKIHTGERPFICPEPGCGKTFIQRSALHVHQRVHSGEKPHICEYPGCGRMFGDSSSLARHRRTHTGKRPYKCEDPVCDKTFTRRTTLTAHMRTHDPSWEPDPNIKYSFKAKKPKLDPGDGSLDLPESVLALLAQSPGEPSSSIAGPSQDFEPRIVASISAEIAAALAQAQARIYDDEEDDEEDGSSSDMGFPETGIVPITSAVRAQDEPGPMSRPEPVVPLSLQTGDADADEFPVLLRTRKDKEPVGIAGLKRKRS</sequence>